<sequence>MTKDDTSPFPIQGELGRPRIKSSSIPWWLAKIAYEHYVKLFGKDQSLERIAERGGFGRDELLMLLRKDRKEKFYT</sequence>
<organism evidence="1">
    <name type="scientific">marine sediment metagenome</name>
    <dbReference type="NCBI Taxonomy" id="412755"/>
    <lineage>
        <taxon>unclassified sequences</taxon>
        <taxon>metagenomes</taxon>
        <taxon>ecological metagenomes</taxon>
    </lineage>
</organism>
<proteinExistence type="predicted"/>
<gene>
    <name evidence="1" type="ORF">LCGC14_2811190</name>
</gene>
<protein>
    <submittedName>
        <fullName evidence="1">Uncharacterized protein</fullName>
    </submittedName>
</protein>
<accession>A0A0F8YJS3</accession>
<evidence type="ECO:0000313" key="1">
    <source>
        <dbReference type="EMBL" id="KKK81663.1"/>
    </source>
</evidence>
<dbReference type="AlphaFoldDB" id="A0A0F8YJS3"/>
<comment type="caution">
    <text evidence="1">The sequence shown here is derived from an EMBL/GenBank/DDBJ whole genome shotgun (WGS) entry which is preliminary data.</text>
</comment>
<reference evidence="1" key="1">
    <citation type="journal article" date="2015" name="Nature">
        <title>Complex archaea that bridge the gap between prokaryotes and eukaryotes.</title>
        <authorList>
            <person name="Spang A."/>
            <person name="Saw J.H."/>
            <person name="Jorgensen S.L."/>
            <person name="Zaremba-Niedzwiedzka K."/>
            <person name="Martijn J."/>
            <person name="Lind A.E."/>
            <person name="van Eijk R."/>
            <person name="Schleper C."/>
            <person name="Guy L."/>
            <person name="Ettema T.J."/>
        </authorList>
    </citation>
    <scope>NUCLEOTIDE SEQUENCE</scope>
</reference>
<dbReference type="EMBL" id="LAZR01053026">
    <property type="protein sequence ID" value="KKK81663.1"/>
    <property type="molecule type" value="Genomic_DNA"/>
</dbReference>
<name>A0A0F8YJS3_9ZZZZ</name>